<dbReference type="PANTHER" id="PTHR42085:SF4">
    <property type="entry name" value="F-BOX DOMAIN-CONTAINING PROTEIN"/>
    <property type="match status" value="1"/>
</dbReference>
<feature type="domain" description="2EXR" evidence="1">
    <location>
        <begin position="5"/>
        <end position="77"/>
    </location>
</feature>
<dbReference type="InterPro" id="IPR038883">
    <property type="entry name" value="AN11006-like"/>
</dbReference>
<dbReference type="InterPro" id="IPR045518">
    <property type="entry name" value="2EXR"/>
</dbReference>
<dbReference type="EMBL" id="ML996152">
    <property type="protein sequence ID" value="KAF2734076.1"/>
    <property type="molecule type" value="Genomic_DNA"/>
</dbReference>
<accession>A0A9P4R038</accession>
<evidence type="ECO:0000313" key="3">
    <source>
        <dbReference type="Proteomes" id="UP000799444"/>
    </source>
</evidence>
<proteinExistence type="predicted"/>
<dbReference type="OrthoDB" id="2951834at2759"/>
<dbReference type="Pfam" id="PF20150">
    <property type="entry name" value="2EXR"/>
    <property type="match status" value="1"/>
</dbReference>
<evidence type="ECO:0000313" key="2">
    <source>
        <dbReference type="EMBL" id="KAF2734076.1"/>
    </source>
</evidence>
<dbReference type="AlphaFoldDB" id="A0A9P4R038"/>
<organism evidence="2 3">
    <name type="scientific">Polyplosphaeria fusca</name>
    <dbReference type="NCBI Taxonomy" id="682080"/>
    <lineage>
        <taxon>Eukaryota</taxon>
        <taxon>Fungi</taxon>
        <taxon>Dikarya</taxon>
        <taxon>Ascomycota</taxon>
        <taxon>Pezizomycotina</taxon>
        <taxon>Dothideomycetes</taxon>
        <taxon>Pleosporomycetidae</taxon>
        <taxon>Pleosporales</taxon>
        <taxon>Tetraplosphaeriaceae</taxon>
        <taxon>Polyplosphaeria</taxon>
    </lineage>
</organism>
<name>A0A9P4R038_9PLEO</name>
<dbReference type="Proteomes" id="UP000799444">
    <property type="component" value="Unassembled WGS sequence"/>
</dbReference>
<reference evidence="2" key="1">
    <citation type="journal article" date="2020" name="Stud. Mycol.">
        <title>101 Dothideomycetes genomes: a test case for predicting lifestyles and emergence of pathogens.</title>
        <authorList>
            <person name="Haridas S."/>
            <person name="Albert R."/>
            <person name="Binder M."/>
            <person name="Bloem J."/>
            <person name="Labutti K."/>
            <person name="Salamov A."/>
            <person name="Andreopoulos B."/>
            <person name="Baker S."/>
            <person name="Barry K."/>
            <person name="Bills G."/>
            <person name="Bluhm B."/>
            <person name="Cannon C."/>
            <person name="Castanera R."/>
            <person name="Culley D."/>
            <person name="Daum C."/>
            <person name="Ezra D."/>
            <person name="Gonzalez J."/>
            <person name="Henrissat B."/>
            <person name="Kuo A."/>
            <person name="Liang C."/>
            <person name="Lipzen A."/>
            <person name="Lutzoni F."/>
            <person name="Magnuson J."/>
            <person name="Mondo S."/>
            <person name="Nolan M."/>
            <person name="Ohm R."/>
            <person name="Pangilinan J."/>
            <person name="Park H.-J."/>
            <person name="Ramirez L."/>
            <person name="Alfaro M."/>
            <person name="Sun H."/>
            <person name="Tritt A."/>
            <person name="Yoshinaga Y."/>
            <person name="Zwiers L.-H."/>
            <person name="Turgeon B."/>
            <person name="Goodwin S."/>
            <person name="Spatafora J."/>
            <person name="Crous P."/>
            <person name="Grigoriev I."/>
        </authorList>
    </citation>
    <scope>NUCLEOTIDE SEQUENCE</scope>
    <source>
        <strain evidence="2">CBS 125425</strain>
    </source>
</reference>
<protein>
    <recommendedName>
        <fullName evidence="1">2EXR domain-containing protein</fullName>
    </recommendedName>
</protein>
<comment type="caution">
    <text evidence="2">The sequence shown here is derived from an EMBL/GenBank/DDBJ whole genome shotgun (WGS) entry which is preliminary data.</text>
</comment>
<keyword evidence="3" id="KW-1185">Reference proteome</keyword>
<feature type="non-terminal residue" evidence="2">
    <location>
        <position position="219"/>
    </location>
</feature>
<evidence type="ECO:0000259" key="1">
    <source>
        <dbReference type="Pfam" id="PF20150"/>
    </source>
</evidence>
<sequence length="219" mass="24664">QLQSPFFRLPAELRNQIYEYLLDPEPVQICDKHLDLSVRGFNQTTTPLELHPGILATCRKAYDEAEALLYARHTFHAHPNLLDKLPHLTSAARPVLYASVTSTIRRWQISLRLDTDPTFSYADAKNAFSGAEYLEVRVWQSQFMAVGWGVLRLFTGVRGVGVARVGGSVGKELARWLENVMMQPLEEEKKRVCECSDGGEVICGRCKGVVEKGLWFGGR</sequence>
<feature type="non-terminal residue" evidence="2">
    <location>
        <position position="1"/>
    </location>
</feature>
<gene>
    <name evidence="2" type="ORF">EJ04DRAFT_401720</name>
</gene>
<dbReference type="PANTHER" id="PTHR42085">
    <property type="entry name" value="F-BOX DOMAIN-CONTAINING PROTEIN"/>
    <property type="match status" value="1"/>
</dbReference>